<sequence>MTRSHEAILPSNTSKCDENYVSDQCALESTATCKCANCGGPHPANYRDCPALQKLRQPQHKAIDEITLRKSNHSTAEQPPPALLTGLSDQITLLDSRLISIEETISTPDWTVVSSHSSRRHHMTNNLRIQQTRYNGYSM</sequence>
<reference evidence="1 2" key="1">
    <citation type="submission" date="2024-03" db="EMBL/GenBank/DDBJ databases">
        <title>Adaptation during the transition from Ophiocordyceps entomopathogen to insect associate is accompanied by gene loss and intensified selection.</title>
        <authorList>
            <person name="Ward C.M."/>
            <person name="Onetto C.A."/>
            <person name="Borneman A.R."/>
        </authorList>
    </citation>
    <scope>NUCLEOTIDE SEQUENCE [LARGE SCALE GENOMIC DNA]</scope>
    <source>
        <strain evidence="1">AWRI1</strain>
        <tissue evidence="1">Single Adult Female</tissue>
    </source>
</reference>
<evidence type="ECO:0000313" key="1">
    <source>
        <dbReference type="EMBL" id="KAK7571136.1"/>
    </source>
</evidence>
<name>A0AAN9T6J7_9HEMI</name>
<comment type="caution">
    <text evidence="1">The sequence shown here is derived from an EMBL/GenBank/DDBJ whole genome shotgun (WGS) entry which is preliminary data.</text>
</comment>
<proteinExistence type="predicted"/>
<dbReference type="Proteomes" id="UP001367676">
    <property type="component" value="Unassembled WGS sequence"/>
</dbReference>
<organism evidence="1 2">
    <name type="scientific">Parthenolecanium corni</name>
    <dbReference type="NCBI Taxonomy" id="536013"/>
    <lineage>
        <taxon>Eukaryota</taxon>
        <taxon>Metazoa</taxon>
        <taxon>Ecdysozoa</taxon>
        <taxon>Arthropoda</taxon>
        <taxon>Hexapoda</taxon>
        <taxon>Insecta</taxon>
        <taxon>Pterygota</taxon>
        <taxon>Neoptera</taxon>
        <taxon>Paraneoptera</taxon>
        <taxon>Hemiptera</taxon>
        <taxon>Sternorrhyncha</taxon>
        <taxon>Coccoidea</taxon>
        <taxon>Coccidae</taxon>
        <taxon>Parthenolecanium</taxon>
    </lineage>
</organism>
<dbReference type="AlphaFoldDB" id="A0AAN9T6J7"/>
<protein>
    <submittedName>
        <fullName evidence="1">Uncharacterized protein</fullName>
    </submittedName>
</protein>
<accession>A0AAN9T6J7</accession>
<keyword evidence="2" id="KW-1185">Reference proteome</keyword>
<gene>
    <name evidence="1" type="ORF">V9T40_014740</name>
</gene>
<dbReference type="EMBL" id="JBBCAQ010000041">
    <property type="protein sequence ID" value="KAK7571136.1"/>
    <property type="molecule type" value="Genomic_DNA"/>
</dbReference>
<evidence type="ECO:0000313" key="2">
    <source>
        <dbReference type="Proteomes" id="UP001367676"/>
    </source>
</evidence>